<evidence type="ECO:0000313" key="4">
    <source>
        <dbReference type="Proteomes" id="UP000772181"/>
    </source>
</evidence>
<name>A0A933GMN3_UNCTE</name>
<evidence type="ECO:0000256" key="2">
    <source>
        <dbReference type="ARBA" id="ARBA00023134"/>
    </source>
</evidence>
<dbReference type="NCBIfam" id="TIGR02058">
    <property type="entry name" value="lin0512_fam"/>
    <property type="match status" value="1"/>
</dbReference>
<sequence length="127" mass="14010">MNLQRFIIQTGIGIDQHGQDMTKAAQRAVEDAIRRNCLCGLKEIFSVSSMDDIMVEVTIAAPYPDKVNQAAVLEVLPFGRRTCKVVQGGMVVVGQKDPKYGDKTDEYLIANACVTVKLDLDNVKIPR</sequence>
<evidence type="ECO:0000256" key="1">
    <source>
        <dbReference type="ARBA" id="ARBA00022741"/>
    </source>
</evidence>
<dbReference type="GO" id="GO:0005525">
    <property type="term" value="F:GTP binding"/>
    <property type="evidence" value="ECO:0007669"/>
    <property type="project" value="UniProtKB-KW"/>
</dbReference>
<keyword evidence="1" id="KW-0547">Nucleotide-binding</keyword>
<accession>A0A933GMN3</accession>
<dbReference type="EMBL" id="JACQWF010000439">
    <property type="protein sequence ID" value="MBI4596736.1"/>
    <property type="molecule type" value="Genomic_DNA"/>
</dbReference>
<organism evidence="3 4">
    <name type="scientific">Tectimicrobiota bacterium</name>
    <dbReference type="NCBI Taxonomy" id="2528274"/>
    <lineage>
        <taxon>Bacteria</taxon>
        <taxon>Pseudomonadati</taxon>
        <taxon>Nitrospinota/Tectimicrobiota group</taxon>
        <taxon>Candidatus Tectimicrobiota</taxon>
    </lineage>
</organism>
<keyword evidence="2" id="KW-0342">GTP-binding</keyword>
<reference evidence="3" key="1">
    <citation type="submission" date="2020-07" db="EMBL/GenBank/DDBJ databases">
        <title>Huge and variable diversity of episymbiotic CPR bacteria and DPANN archaea in groundwater ecosystems.</title>
        <authorList>
            <person name="He C.Y."/>
            <person name="Keren R."/>
            <person name="Whittaker M."/>
            <person name="Farag I.F."/>
            <person name="Doudna J."/>
            <person name="Cate J.H.D."/>
            <person name="Banfield J.F."/>
        </authorList>
    </citation>
    <scope>NUCLEOTIDE SEQUENCE</scope>
    <source>
        <strain evidence="3">NC_groundwater_1482_Ag_S-0.65um_47_24</strain>
    </source>
</reference>
<protein>
    <submittedName>
        <fullName evidence="3">Lin0512 family protein</fullName>
    </submittedName>
</protein>
<evidence type="ECO:0000313" key="3">
    <source>
        <dbReference type="EMBL" id="MBI4596736.1"/>
    </source>
</evidence>
<dbReference type="InterPro" id="IPR037103">
    <property type="entry name" value="Tubulin/FtsZ-like_C"/>
</dbReference>
<dbReference type="PANTHER" id="PTHR34784">
    <property type="entry name" value="50S RIBOSOMAL PROTEIN L34"/>
    <property type="match status" value="1"/>
</dbReference>
<dbReference type="AlphaFoldDB" id="A0A933GMN3"/>
<proteinExistence type="predicted"/>
<dbReference type="Proteomes" id="UP000772181">
    <property type="component" value="Unassembled WGS sequence"/>
</dbReference>
<gene>
    <name evidence="3" type="ORF">HY730_10255</name>
</gene>
<dbReference type="Pfam" id="PF09585">
    <property type="entry name" value="Lin0512_fam"/>
    <property type="match status" value="1"/>
</dbReference>
<dbReference type="PANTHER" id="PTHR34784:SF1">
    <property type="entry name" value="50S RIBOSOMAL PROTEIN L34"/>
    <property type="match status" value="1"/>
</dbReference>
<dbReference type="InterPro" id="IPR011719">
    <property type="entry name" value="CHP02058"/>
</dbReference>
<dbReference type="Gene3D" id="3.30.1330.20">
    <property type="entry name" value="Tubulin/FtsZ, C-terminal domain"/>
    <property type="match status" value="1"/>
</dbReference>
<comment type="caution">
    <text evidence="3">The sequence shown here is derived from an EMBL/GenBank/DDBJ whole genome shotgun (WGS) entry which is preliminary data.</text>
</comment>